<dbReference type="InterPro" id="IPR050113">
    <property type="entry name" value="Ub_conjugating_enzyme"/>
</dbReference>
<dbReference type="RefSeq" id="XP_004340246.1">
    <property type="nucleotide sequence ID" value="XM_004340198.1"/>
</dbReference>
<dbReference type="STRING" id="1257118.L8H1H0"/>
<dbReference type="SUPFAM" id="SSF54495">
    <property type="entry name" value="UBC-like"/>
    <property type="match status" value="1"/>
</dbReference>
<dbReference type="InterPro" id="IPR000608">
    <property type="entry name" value="UBC"/>
</dbReference>
<evidence type="ECO:0000256" key="8">
    <source>
        <dbReference type="SAM" id="MobiDB-lite"/>
    </source>
</evidence>
<dbReference type="CDD" id="cd23794">
    <property type="entry name" value="UBCc_UBE2F_UBE2M"/>
    <property type="match status" value="1"/>
</dbReference>
<protein>
    <submittedName>
        <fullName evidence="10">NEDD8conjugating enzyme Ubc12, putative</fullName>
    </submittedName>
</protein>
<dbReference type="GO" id="GO:0019788">
    <property type="term" value="F:NEDD8 transferase activity"/>
    <property type="evidence" value="ECO:0007669"/>
    <property type="project" value="UniProtKB-ARBA"/>
</dbReference>
<dbReference type="SMART" id="SM00212">
    <property type="entry name" value="UBCc"/>
    <property type="match status" value="1"/>
</dbReference>
<dbReference type="VEuPathDB" id="AmoebaDB:ACA1_369690"/>
<feature type="domain" description="UBC core" evidence="9">
    <location>
        <begin position="89"/>
        <end position="233"/>
    </location>
</feature>
<evidence type="ECO:0000313" key="11">
    <source>
        <dbReference type="Proteomes" id="UP000011083"/>
    </source>
</evidence>
<dbReference type="FunFam" id="3.10.110.10:FF:000005">
    <property type="entry name" value="NEDD8-conjugating enzyme Ubc12"/>
    <property type="match status" value="1"/>
</dbReference>
<dbReference type="EMBL" id="KB007960">
    <property type="protein sequence ID" value="ELR18226.1"/>
    <property type="molecule type" value="Genomic_DNA"/>
</dbReference>
<keyword evidence="3 7" id="KW-0547">Nucleotide-binding</keyword>
<evidence type="ECO:0000313" key="10">
    <source>
        <dbReference type="EMBL" id="ELR18226.1"/>
    </source>
</evidence>
<dbReference type="OrthoDB" id="10249039at2759"/>
<dbReference type="Pfam" id="PF00179">
    <property type="entry name" value="UQ_con"/>
    <property type="match status" value="1"/>
</dbReference>
<evidence type="ECO:0000256" key="5">
    <source>
        <dbReference type="ARBA" id="ARBA00022840"/>
    </source>
</evidence>
<dbReference type="Gene3D" id="3.10.110.10">
    <property type="entry name" value="Ubiquitin Conjugating Enzyme"/>
    <property type="match status" value="1"/>
</dbReference>
<dbReference type="PROSITE" id="PS50127">
    <property type="entry name" value="UBC_2"/>
    <property type="match status" value="1"/>
</dbReference>
<feature type="active site" description="Glycyl thioester intermediate" evidence="6">
    <location>
        <position position="171"/>
    </location>
</feature>
<name>L8H1H0_ACACF</name>
<evidence type="ECO:0000256" key="6">
    <source>
        <dbReference type="PROSITE-ProRule" id="PRU10133"/>
    </source>
</evidence>
<dbReference type="Proteomes" id="UP000011083">
    <property type="component" value="Unassembled WGS sequence"/>
</dbReference>
<proteinExistence type="inferred from homology"/>
<comment type="similarity">
    <text evidence="7">Belongs to the ubiquitin-conjugating enzyme family.</text>
</comment>
<dbReference type="InterPro" id="IPR016135">
    <property type="entry name" value="UBQ-conjugating_enzyme/RWD"/>
</dbReference>
<gene>
    <name evidence="10" type="ORF">ACA1_369690</name>
</gene>
<reference evidence="10 11" key="1">
    <citation type="journal article" date="2013" name="Genome Biol.">
        <title>Genome of Acanthamoeba castellanii highlights extensive lateral gene transfer and early evolution of tyrosine kinase signaling.</title>
        <authorList>
            <person name="Clarke M."/>
            <person name="Lohan A.J."/>
            <person name="Liu B."/>
            <person name="Lagkouvardos I."/>
            <person name="Roy S."/>
            <person name="Zafar N."/>
            <person name="Bertelli C."/>
            <person name="Schilde C."/>
            <person name="Kianianmomeni A."/>
            <person name="Burglin T.R."/>
            <person name="Frech C."/>
            <person name="Turcotte B."/>
            <person name="Kopec K.O."/>
            <person name="Synnott J.M."/>
            <person name="Choo C."/>
            <person name="Paponov I."/>
            <person name="Finkler A."/>
            <person name="Soon Heng Tan C."/>
            <person name="Hutchins A.P."/>
            <person name="Weinmeier T."/>
            <person name="Rattei T."/>
            <person name="Chu J.S."/>
            <person name="Gimenez G."/>
            <person name="Irimia M."/>
            <person name="Rigden D.J."/>
            <person name="Fitzpatrick D.A."/>
            <person name="Lorenzo-Morales J."/>
            <person name="Bateman A."/>
            <person name="Chiu C.H."/>
            <person name="Tang P."/>
            <person name="Hegemann P."/>
            <person name="Fromm H."/>
            <person name="Raoult D."/>
            <person name="Greub G."/>
            <person name="Miranda-Saavedra D."/>
            <person name="Chen N."/>
            <person name="Nash P."/>
            <person name="Ginger M.L."/>
            <person name="Horn M."/>
            <person name="Schaap P."/>
            <person name="Caler L."/>
            <person name="Loftus B."/>
        </authorList>
    </citation>
    <scope>NUCLEOTIDE SEQUENCE [LARGE SCALE GENOMIC DNA]</scope>
    <source>
        <strain evidence="10 11">Neff</strain>
    </source>
</reference>
<accession>L8H1H0</accession>
<dbReference type="PANTHER" id="PTHR24067">
    <property type="entry name" value="UBIQUITIN-CONJUGATING ENZYME E2"/>
    <property type="match status" value="1"/>
</dbReference>
<evidence type="ECO:0000259" key="9">
    <source>
        <dbReference type="PROSITE" id="PS50127"/>
    </source>
</evidence>
<feature type="region of interest" description="Disordered" evidence="8">
    <location>
        <begin position="1"/>
        <end position="71"/>
    </location>
</feature>
<evidence type="ECO:0000256" key="7">
    <source>
        <dbReference type="RuleBase" id="RU362109"/>
    </source>
</evidence>
<dbReference type="AlphaFoldDB" id="L8H1H0"/>
<dbReference type="InterPro" id="IPR023313">
    <property type="entry name" value="UBQ-conjugating_AS"/>
</dbReference>
<sequence>MLKLKQLQQQKQAAQQAKAVEQEAAAAATNGGDAAATEPATNGETKSTSTTPHAAASLMAKYKASSGKKEEGVMSLSKAGGRNKKRQNAVELRVQKDLAEMDPVPGTEVDLPEVDNIMKLKVKVTPTDGLYQGATFSFDLDIPHNYPYEPPKATCTTMVYHPNIDLEGHVCLNILRADWMPVLSLGSVIFGLMTLFLEPNPDDPLNKEAAQLMIDRPRDFERNVKQALQGGYVAGKQFPRLLK</sequence>
<evidence type="ECO:0000256" key="3">
    <source>
        <dbReference type="ARBA" id="ARBA00022741"/>
    </source>
</evidence>
<evidence type="ECO:0000256" key="4">
    <source>
        <dbReference type="ARBA" id="ARBA00022786"/>
    </source>
</evidence>
<dbReference type="OMA" id="CQVDFPD"/>
<keyword evidence="2" id="KW-0808">Transferase</keyword>
<keyword evidence="11" id="KW-1185">Reference proteome</keyword>
<keyword evidence="4 7" id="KW-0833">Ubl conjugation pathway</keyword>
<dbReference type="GO" id="GO:0005524">
    <property type="term" value="F:ATP binding"/>
    <property type="evidence" value="ECO:0007669"/>
    <property type="project" value="UniProtKB-UniRule"/>
</dbReference>
<keyword evidence="5 7" id="KW-0067">ATP-binding</keyword>
<dbReference type="PROSITE" id="PS00183">
    <property type="entry name" value="UBC_1"/>
    <property type="match status" value="1"/>
</dbReference>
<dbReference type="KEGG" id="acan:ACA1_369690"/>
<evidence type="ECO:0000256" key="2">
    <source>
        <dbReference type="ARBA" id="ARBA00022679"/>
    </source>
</evidence>
<organism evidence="10 11">
    <name type="scientific">Acanthamoeba castellanii (strain ATCC 30010 / Neff)</name>
    <dbReference type="NCBI Taxonomy" id="1257118"/>
    <lineage>
        <taxon>Eukaryota</taxon>
        <taxon>Amoebozoa</taxon>
        <taxon>Discosea</taxon>
        <taxon>Longamoebia</taxon>
        <taxon>Centramoebida</taxon>
        <taxon>Acanthamoebidae</taxon>
        <taxon>Acanthamoeba</taxon>
    </lineage>
</organism>
<feature type="compositionally biased region" description="Low complexity" evidence="8">
    <location>
        <begin position="1"/>
        <end position="28"/>
    </location>
</feature>
<dbReference type="GeneID" id="14919049"/>
<feature type="compositionally biased region" description="Polar residues" evidence="8">
    <location>
        <begin position="39"/>
        <end position="52"/>
    </location>
</feature>
<comment type="pathway">
    <text evidence="1">Protein modification; protein neddylation.</text>
</comment>
<evidence type="ECO:0000256" key="1">
    <source>
        <dbReference type="ARBA" id="ARBA00005032"/>
    </source>
</evidence>